<dbReference type="EMBL" id="FOTI01000038">
    <property type="protein sequence ID" value="SFL86941.1"/>
    <property type="molecule type" value="Genomic_DNA"/>
</dbReference>
<dbReference type="Gene3D" id="3.40.50.1860">
    <property type="match status" value="1"/>
</dbReference>
<protein>
    <submittedName>
        <fullName evidence="2">Asp/Glu/hydantoin racemase</fullName>
    </submittedName>
</protein>
<reference evidence="2 3" key="1">
    <citation type="submission" date="2016-10" db="EMBL/GenBank/DDBJ databases">
        <authorList>
            <person name="de Groot N.N."/>
        </authorList>
    </citation>
    <scope>NUCLEOTIDE SEQUENCE [LARGE SCALE GENOMIC DNA]</scope>
    <source>
        <strain evidence="2 3">ATCC 51327</strain>
    </source>
</reference>
<accession>A0A1I4L7Q0</accession>
<dbReference type="STRING" id="29563.SAMN02983006_02242"/>
<comment type="similarity">
    <text evidence="1">Belongs to the HyuE racemase family.</text>
</comment>
<dbReference type="RefSeq" id="WP_089862279.1">
    <property type="nucleotide sequence ID" value="NZ_FOTI01000038.1"/>
</dbReference>
<dbReference type="OrthoDB" id="9791723at2"/>
<dbReference type="Gene3D" id="3.40.50.12500">
    <property type="match status" value="1"/>
</dbReference>
<sequence length="217" mass="23324">MEKTKIALLRVVTLTSESGLDKHAEILAEHYPQFDIDSFCIPDQPDGIYDQQSHQAAIPKIIELAELLADQYQAILISCAADPALTELQQKLTIPVAGAGAVSASQALKHSNKVAVLGMGNYQLTAVKETLGDNLLAYRLLKNVKNTHDFATQAGQAELYQLAFELKAAGAEVIVLACTGMGALEIADDLAAELGIAVIDPLLTAGLYLQQDLRQRK</sequence>
<proteinExistence type="inferred from homology"/>
<gene>
    <name evidence="2" type="ORF">SAMN02983006_02242</name>
</gene>
<dbReference type="Proteomes" id="UP000199006">
    <property type="component" value="Unassembled WGS sequence"/>
</dbReference>
<keyword evidence="3" id="KW-1185">Reference proteome</keyword>
<dbReference type="GO" id="GO:0047661">
    <property type="term" value="F:amino-acid racemase activity"/>
    <property type="evidence" value="ECO:0007669"/>
    <property type="project" value="InterPro"/>
</dbReference>
<name>A0A1I4L7Q0_9FIRM</name>
<evidence type="ECO:0000313" key="3">
    <source>
        <dbReference type="Proteomes" id="UP000199006"/>
    </source>
</evidence>
<dbReference type="InterPro" id="IPR015942">
    <property type="entry name" value="Asp/Glu/hydantoin_racemase"/>
</dbReference>
<dbReference type="InterPro" id="IPR053714">
    <property type="entry name" value="Iso_Racemase_Enz_sf"/>
</dbReference>
<evidence type="ECO:0000313" key="2">
    <source>
        <dbReference type="EMBL" id="SFL86941.1"/>
    </source>
</evidence>
<dbReference type="AlphaFoldDB" id="A0A1I4L7Q0"/>
<organism evidence="2 3">
    <name type="scientific">Halanaerobium salsuginis</name>
    <dbReference type="NCBI Taxonomy" id="29563"/>
    <lineage>
        <taxon>Bacteria</taxon>
        <taxon>Bacillati</taxon>
        <taxon>Bacillota</taxon>
        <taxon>Clostridia</taxon>
        <taxon>Halanaerobiales</taxon>
        <taxon>Halanaerobiaceae</taxon>
        <taxon>Halanaerobium</taxon>
    </lineage>
</organism>
<evidence type="ECO:0000256" key="1">
    <source>
        <dbReference type="ARBA" id="ARBA00038414"/>
    </source>
</evidence>
<dbReference type="InterPro" id="IPR001920">
    <property type="entry name" value="Asp/Glu_race"/>
</dbReference>
<dbReference type="Pfam" id="PF01177">
    <property type="entry name" value="Asp_Glu_race"/>
    <property type="match status" value="1"/>
</dbReference>